<name>A0A7W9V2B2_9ACTN</name>
<evidence type="ECO:0000256" key="1">
    <source>
        <dbReference type="SAM" id="Phobius"/>
    </source>
</evidence>
<comment type="caution">
    <text evidence="2">The sequence shown here is derived from an EMBL/GenBank/DDBJ whole genome shotgun (WGS) entry which is preliminary data.</text>
</comment>
<keyword evidence="1" id="KW-0812">Transmembrane</keyword>
<proteinExistence type="predicted"/>
<dbReference type="RefSeq" id="WP_184580051.1">
    <property type="nucleotide sequence ID" value="NZ_JACHJL010000035.1"/>
</dbReference>
<dbReference type="EMBL" id="JACHJL010000035">
    <property type="protein sequence ID" value="MBB5940143.1"/>
    <property type="molecule type" value="Genomic_DNA"/>
</dbReference>
<reference evidence="2 3" key="1">
    <citation type="submission" date="2020-08" db="EMBL/GenBank/DDBJ databases">
        <title>Genomic Encyclopedia of Type Strains, Phase III (KMG-III): the genomes of soil and plant-associated and newly described type strains.</title>
        <authorList>
            <person name="Whitman W."/>
        </authorList>
    </citation>
    <scope>NUCLEOTIDE SEQUENCE [LARGE SCALE GENOMIC DNA]</scope>
    <source>
        <strain evidence="2 3">CECT 8305</strain>
    </source>
</reference>
<gene>
    <name evidence="2" type="ORF">FHS42_007241</name>
</gene>
<keyword evidence="1" id="KW-1133">Transmembrane helix</keyword>
<evidence type="ECO:0000313" key="3">
    <source>
        <dbReference type="Proteomes" id="UP000588098"/>
    </source>
</evidence>
<keyword evidence="1" id="KW-0472">Membrane</keyword>
<accession>A0A7W9V2B2</accession>
<feature type="transmembrane region" description="Helical" evidence="1">
    <location>
        <begin position="20"/>
        <end position="37"/>
    </location>
</feature>
<dbReference type="Proteomes" id="UP000588098">
    <property type="component" value="Unassembled WGS sequence"/>
</dbReference>
<evidence type="ECO:0000313" key="2">
    <source>
        <dbReference type="EMBL" id="MBB5940143.1"/>
    </source>
</evidence>
<protein>
    <submittedName>
        <fullName evidence="2">Uncharacterized protein</fullName>
    </submittedName>
</protein>
<organism evidence="2 3">
    <name type="scientific">Streptomyces zagrosensis</name>
    <dbReference type="NCBI Taxonomy" id="1042984"/>
    <lineage>
        <taxon>Bacteria</taxon>
        <taxon>Bacillati</taxon>
        <taxon>Actinomycetota</taxon>
        <taxon>Actinomycetes</taxon>
        <taxon>Kitasatosporales</taxon>
        <taxon>Streptomycetaceae</taxon>
        <taxon>Streptomyces</taxon>
    </lineage>
</organism>
<sequence length="46" mass="4942">MPDGSSHEAVVPGYVNPSIAVLLLLAIGCGIRSALLYRRERARTMS</sequence>
<keyword evidence="3" id="KW-1185">Reference proteome</keyword>
<dbReference type="AlphaFoldDB" id="A0A7W9V2B2"/>